<evidence type="ECO:0000313" key="2">
    <source>
        <dbReference type="EMBL" id="KAG2896771.1"/>
    </source>
</evidence>
<sequence length="138" mass="14048">MEKTSELHTKAFGGAEWSTVGGDEPPRPPKGKVSGVHPSLLRRPLAPERSFPSDVAAEVPTWLSALASALTRSCLAAASASKKDTTVGTASALNVTTSVRVTTAASAEGTAASVVPSTASVEDCTALSTGIIILIFLK</sequence>
<dbReference type="EMBL" id="RCMK01001323">
    <property type="protein sequence ID" value="KAG2896771.1"/>
    <property type="molecule type" value="Genomic_DNA"/>
</dbReference>
<comment type="caution">
    <text evidence="2">The sequence shown here is derived from an EMBL/GenBank/DDBJ whole genome shotgun (WGS) entry which is preliminary data.</text>
</comment>
<feature type="region of interest" description="Disordered" evidence="1">
    <location>
        <begin position="1"/>
        <end position="47"/>
    </location>
</feature>
<evidence type="ECO:0000256" key="1">
    <source>
        <dbReference type="SAM" id="MobiDB-lite"/>
    </source>
</evidence>
<dbReference type="Proteomes" id="UP000736787">
    <property type="component" value="Unassembled WGS sequence"/>
</dbReference>
<dbReference type="AlphaFoldDB" id="A0A8T1B7J6"/>
<proteinExistence type="predicted"/>
<gene>
    <name evidence="2" type="ORF">PC117_g22917</name>
</gene>
<accession>A0A8T1B7J6</accession>
<evidence type="ECO:0000313" key="3">
    <source>
        <dbReference type="Proteomes" id="UP000736787"/>
    </source>
</evidence>
<name>A0A8T1B7J6_9STRA</name>
<reference evidence="2" key="1">
    <citation type="submission" date="2018-10" db="EMBL/GenBank/DDBJ databases">
        <title>Effector identification in a new, highly contiguous assembly of the strawberry crown rot pathogen Phytophthora cactorum.</title>
        <authorList>
            <person name="Armitage A.D."/>
            <person name="Nellist C.F."/>
            <person name="Bates H."/>
            <person name="Vickerstaff R.J."/>
            <person name="Harrison R.J."/>
        </authorList>
    </citation>
    <scope>NUCLEOTIDE SEQUENCE</scope>
    <source>
        <strain evidence="2">4040</strain>
    </source>
</reference>
<protein>
    <submittedName>
        <fullName evidence="2">Uncharacterized protein</fullName>
    </submittedName>
</protein>
<organism evidence="2 3">
    <name type="scientific">Phytophthora cactorum</name>
    <dbReference type="NCBI Taxonomy" id="29920"/>
    <lineage>
        <taxon>Eukaryota</taxon>
        <taxon>Sar</taxon>
        <taxon>Stramenopiles</taxon>
        <taxon>Oomycota</taxon>
        <taxon>Peronosporomycetes</taxon>
        <taxon>Peronosporales</taxon>
        <taxon>Peronosporaceae</taxon>
        <taxon>Phytophthora</taxon>
    </lineage>
</organism>